<keyword evidence="12" id="KW-1185">Reference proteome</keyword>
<keyword evidence="4 9" id="KW-0732">Signal</keyword>
<evidence type="ECO:0000256" key="8">
    <source>
        <dbReference type="ARBA" id="ARBA00038043"/>
    </source>
</evidence>
<dbReference type="Proteomes" id="UP001187192">
    <property type="component" value="Unassembled WGS sequence"/>
</dbReference>
<dbReference type="SUPFAM" id="SSF52058">
    <property type="entry name" value="L domain-like"/>
    <property type="match status" value="1"/>
</dbReference>
<evidence type="ECO:0000259" key="10">
    <source>
        <dbReference type="Pfam" id="PF08263"/>
    </source>
</evidence>
<name>A0AA88E860_FICCA</name>
<dbReference type="FunFam" id="3.80.10.10:FF:000041">
    <property type="entry name" value="LRR receptor-like serine/threonine-protein kinase ERECTA"/>
    <property type="match status" value="1"/>
</dbReference>
<keyword evidence="7" id="KW-0325">Glycoprotein</keyword>
<keyword evidence="6" id="KW-0472">Membrane</keyword>
<evidence type="ECO:0000256" key="3">
    <source>
        <dbReference type="ARBA" id="ARBA00022614"/>
    </source>
</evidence>
<dbReference type="InterPro" id="IPR051848">
    <property type="entry name" value="PGIP"/>
</dbReference>
<dbReference type="Pfam" id="PF13855">
    <property type="entry name" value="LRR_8"/>
    <property type="match status" value="1"/>
</dbReference>
<dbReference type="InterPro" id="IPR032675">
    <property type="entry name" value="LRR_dom_sf"/>
</dbReference>
<organism evidence="11 12">
    <name type="scientific">Ficus carica</name>
    <name type="common">Common fig</name>
    <dbReference type="NCBI Taxonomy" id="3494"/>
    <lineage>
        <taxon>Eukaryota</taxon>
        <taxon>Viridiplantae</taxon>
        <taxon>Streptophyta</taxon>
        <taxon>Embryophyta</taxon>
        <taxon>Tracheophyta</taxon>
        <taxon>Spermatophyta</taxon>
        <taxon>Magnoliopsida</taxon>
        <taxon>eudicotyledons</taxon>
        <taxon>Gunneridae</taxon>
        <taxon>Pentapetalae</taxon>
        <taxon>rosids</taxon>
        <taxon>fabids</taxon>
        <taxon>Rosales</taxon>
        <taxon>Moraceae</taxon>
        <taxon>Ficeae</taxon>
        <taxon>Ficus</taxon>
    </lineage>
</organism>
<dbReference type="Pfam" id="PF08263">
    <property type="entry name" value="LRRNT_2"/>
    <property type="match status" value="1"/>
</dbReference>
<dbReference type="Gene3D" id="3.80.10.10">
    <property type="entry name" value="Ribonuclease Inhibitor"/>
    <property type="match status" value="1"/>
</dbReference>
<feature type="signal peptide" evidence="9">
    <location>
        <begin position="1"/>
        <end position="22"/>
    </location>
</feature>
<comment type="subcellular location">
    <subcellularLocation>
        <location evidence="1">Cell envelope</location>
    </subcellularLocation>
    <subcellularLocation>
        <location evidence="2">Membrane</location>
    </subcellularLocation>
</comment>
<dbReference type="AlphaFoldDB" id="A0AA88E860"/>
<dbReference type="InterPro" id="IPR013210">
    <property type="entry name" value="LRR_N_plant-typ"/>
</dbReference>
<evidence type="ECO:0000256" key="4">
    <source>
        <dbReference type="ARBA" id="ARBA00022729"/>
    </source>
</evidence>
<evidence type="ECO:0000256" key="2">
    <source>
        <dbReference type="ARBA" id="ARBA00004370"/>
    </source>
</evidence>
<dbReference type="EMBL" id="BTGU01000863">
    <property type="protein sequence ID" value="GMN69503.1"/>
    <property type="molecule type" value="Genomic_DNA"/>
</dbReference>
<proteinExistence type="inferred from homology"/>
<evidence type="ECO:0000313" key="11">
    <source>
        <dbReference type="EMBL" id="GMN69503.1"/>
    </source>
</evidence>
<reference evidence="11" key="1">
    <citation type="submission" date="2023-07" db="EMBL/GenBank/DDBJ databases">
        <title>draft genome sequence of fig (Ficus carica).</title>
        <authorList>
            <person name="Takahashi T."/>
            <person name="Nishimura K."/>
        </authorList>
    </citation>
    <scope>NUCLEOTIDE SEQUENCE</scope>
</reference>
<accession>A0AA88E860</accession>
<evidence type="ECO:0000256" key="9">
    <source>
        <dbReference type="SAM" id="SignalP"/>
    </source>
</evidence>
<keyword evidence="5" id="KW-0677">Repeat</keyword>
<sequence>METRTLLCLILFFCTFLHPSLSDSELCHPDDKKVLLEIKNSFNDPDIFVSWDPKTDCCNWTFIACDDDNRVAELVVEDVDCDLVGPIPPEVGDLPYLVLLGFADCPDITGTIPPAIAKLNNLQGLGFRNTSISGPIPEFIGDFKDLVTLQLSHNSFSGSIPNTIGSLPQLHFLDLSYNQLSGPIPGTFESSNKLILIDLKCNKLEGDASVFFPPNKTSIFMIDLSWNLFEFDFSNVHFSRLTLYVDINHNKIYGCLPWGLTELVLLIHLDVSFNRLCGEIPQGGNLQSFPASAYLYNKCLCGEPLPPCYHPNPKVGFI</sequence>
<evidence type="ECO:0000313" key="12">
    <source>
        <dbReference type="Proteomes" id="UP001187192"/>
    </source>
</evidence>
<comment type="similarity">
    <text evidence="8">Belongs to the polygalacturonase-inhibiting protein family.</text>
</comment>
<comment type="caution">
    <text evidence="11">The sequence shown here is derived from an EMBL/GenBank/DDBJ whole genome shotgun (WGS) entry which is preliminary data.</text>
</comment>
<gene>
    <name evidence="11" type="ORF">TIFTF001_038553</name>
</gene>
<dbReference type="PANTHER" id="PTHR48059">
    <property type="entry name" value="POLYGALACTURONASE INHIBITOR 1"/>
    <property type="match status" value="1"/>
</dbReference>
<dbReference type="GO" id="GO:0016020">
    <property type="term" value="C:membrane"/>
    <property type="evidence" value="ECO:0007669"/>
    <property type="project" value="UniProtKB-SubCell"/>
</dbReference>
<dbReference type="InterPro" id="IPR001611">
    <property type="entry name" value="Leu-rich_rpt"/>
</dbReference>
<feature type="chain" id="PRO_5041664173" description="Leucine-rich repeat-containing N-terminal plant-type domain-containing protein" evidence="9">
    <location>
        <begin position="23"/>
        <end position="318"/>
    </location>
</feature>
<evidence type="ECO:0000256" key="6">
    <source>
        <dbReference type="ARBA" id="ARBA00023136"/>
    </source>
</evidence>
<dbReference type="PANTHER" id="PTHR48059:SF4">
    <property type="entry name" value="POLYGALACTURONASE INHIBITOR 1-RELATED"/>
    <property type="match status" value="1"/>
</dbReference>
<protein>
    <recommendedName>
        <fullName evidence="10">Leucine-rich repeat-containing N-terminal plant-type domain-containing protein</fullName>
    </recommendedName>
</protein>
<feature type="domain" description="Leucine-rich repeat-containing N-terminal plant-type" evidence="10">
    <location>
        <begin position="28"/>
        <end position="66"/>
    </location>
</feature>
<evidence type="ECO:0000256" key="7">
    <source>
        <dbReference type="ARBA" id="ARBA00023180"/>
    </source>
</evidence>
<keyword evidence="3" id="KW-0433">Leucine-rich repeat</keyword>
<evidence type="ECO:0000256" key="5">
    <source>
        <dbReference type="ARBA" id="ARBA00022737"/>
    </source>
</evidence>
<evidence type="ECO:0000256" key="1">
    <source>
        <dbReference type="ARBA" id="ARBA00004196"/>
    </source>
</evidence>